<organism evidence="3 4">
    <name type="scientific">Marisediminicola antarctica</name>
    <dbReference type="NCBI Taxonomy" id="674079"/>
    <lineage>
        <taxon>Bacteria</taxon>
        <taxon>Bacillati</taxon>
        <taxon>Actinomycetota</taxon>
        <taxon>Actinomycetes</taxon>
        <taxon>Micrococcales</taxon>
        <taxon>Microbacteriaceae</taxon>
        <taxon>Marisediminicola</taxon>
    </lineage>
</organism>
<gene>
    <name evidence="3" type="ORF">BHD05_09500</name>
</gene>
<proteinExistence type="inferred from homology"/>
<dbReference type="PANTHER" id="PTHR30344">
    <property type="entry name" value="6-PHOSPHOGLUCONOLACTONASE-RELATED"/>
    <property type="match status" value="1"/>
</dbReference>
<keyword evidence="4" id="KW-1185">Reference proteome</keyword>
<dbReference type="InterPro" id="IPR050282">
    <property type="entry name" value="Cycloisomerase_2"/>
</dbReference>
<dbReference type="EMBL" id="CP017146">
    <property type="protein sequence ID" value="QHO69843.1"/>
    <property type="molecule type" value="Genomic_DNA"/>
</dbReference>
<dbReference type="GO" id="GO:0005829">
    <property type="term" value="C:cytosol"/>
    <property type="evidence" value="ECO:0007669"/>
    <property type="project" value="TreeGrafter"/>
</dbReference>
<accession>A0A7L5AGZ8</accession>
<evidence type="ECO:0000313" key="3">
    <source>
        <dbReference type="EMBL" id="QHO69843.1"/>
    </source>
</evidence>
<dbReference type="InterPro" id="IPR011048">
    <property type="entry name" value="Haem_d1_sf"/>
</dbReference>
<dbReference type="SUPFAM" id="SSF51004">
    <property type="entry name" value="C-terminal (heme d1) domain of cytochrome cd1-nitrite reductase"/>
    <property type="match status" value="1"/>
</dbReference>
<dbReference type="Pfam" id="PF10282">
    <property type="entry name" value="Lactonase"/>
    <property type="match status" value="1"/>
</dbReference>
<dbReference type="KEGG" id="mant:BHD05_09500"/>
<evidence type="ECO:0000256" key="2">
    <source>
        <dbReference type="SAM" id="MobiDB-lite"/>
    </source>
</evidence>
<protein>
    <submittedName>
        <fullName evidence="3">Uncharacterized protein</fullName>
    </submittedName>
</protein>
<evidence type="ECO:0000256" key="1">
    <source>
        <dbReference type="ARBA" id="ARBA00005564"/>
    </source>
</evidence>
<name>A0A7L5AGZ8_9MICO</name>
<dbReference type="GO" id="GO:0017057">
    <property type="term" value="F:6-phosphogluconolactonase activity"/>
    <property type="evidence" value="ECO:0007669"/>
    <property type="project" value="TreeGrafter"/>
</dbReference>
<dbReference type="InterPro" id="IPR019405">
    <property type="entry name" value="Lactonase_7-beta_prop"/>
</dbReference>
<reference evidence="3 4" key="1">
    <citation type="submission" date="2016-09" db="EMBL/GenBank/DDBJ databases">
        <title>Complete genome sequence of microbes from the polar regions.</title>
        <authorList>
            <person name="Liao L."/>
            <person name="Chen B."/>
        </authorList>
    </citation>
    <scope>NUCLEOTIDE SEQUENCE [LARGE SCALE GENOMIC DNA]</scope>
    <source>
        <strain evidence="3 4">ZS314</strain>
    </source>
</reference>
<dbReference type="RefSeq" id="WP_161886221.1">
    <property type="nucleotide sequence ID" value="NZ_CP017146.1"/>
</dbReference>
<dbReference type="AlphaFoldDB" id="A0A7L5AGZ8"/>
<dbReference type="PANTHER" id="PTHR30344:SF1">
    <property type="entry name" value="6-PHOSPHOGLUCONOLACTONASE"/>
    <property type="match status" value="1"/>
</dbReference>
<feature type="region of interest" description="Disordered" evidence="2">
    <location>
        <begin position="77"/>
        <end position="101"/>
    </location>
</feature>
<evidence type="ECO:0000313" key="4">
    <source>
        <dbReference type="Proteomes" id="UP000464507"/>
    </source>
</evidence>
<dbReference type="InterPro" id="IPR015943">
    <property type="entry name" value="WD40/YVTN_repeat-like_dom_sf"/>
</dbReference>
<dbReference type="Gene3D" id="2.130.10.10">
    <property type="entry name" value="YVTN repeat-like/Quinoprotein amine dehydrogenase"/>
    <property type="match status" value="1"/>
</dbReference>
<sequence>MSATFLTGGYTDSSGGNARGIGLVRPTSGGELAFAGLAARASSPSFLVNGELEGVLYSVDEVGNRVLAFEGDLRNAGNETKEANKGNEANEGGPLRTLGWQRSSGTGPCHLSATRDWLYSSNYGTGEIDVFPLGHDGSIGPLYDSVVPAACAPGPHSAQDGPHAHSTLVLSNPVLGDTVLGDTVLGDTVLSADLGCDSVGIHRWVDGHLTRVRSIAFPPGTGPRDIAVGPDGRVFVLGEFSGAVFELASLDTEMPGISRSGPVTASPVPGDQAAGLVFAPDGRHLYTGLRGSNRVAVVKVDDLTPVETVDCGGDWPRHLAIDAGTLMVACERSGTVCMLPIDEQTGVPRPGSTIEVPTPTYLLAAGA</sequence>
<dbReference type="OrthoDB" id="9790815at2"/>
<comment type="similarity">
    <text evidence="1">Belongs to the cycloisomerase 2 family.</text>
</comment>
<dbReference type="Proteomes" id="UP000464507">
    <property type="component" value="Chromosome"/>
</dbReference>